<dbReference type="Proteomes" id="UP001604335">
    <property type="component" value="Unassembled WGS sequence"/>
</dbReference>
<evidence type="ECO:0000313" key="2">
    <source>
        <dbReference type="EMBL" id="MFG3816098.1"/>
    </source>
</evidence>
<protein>
    <submittedName>
        <fullName evidence="2">Uncharacterized protein</fullName>
    </submittedName>
</protein>
<reference evidence="3" key="1">
    <citation type="journal article" date="2024" name="Algal Res.">
        <title>Biochemical, toxicological and genomic investigation of a high-biomass producing Limnothrix strain isolated from Italian shallow drinking water reservoir.</title>
        <authorList>
            <person name="Simonazzi M."/>
            <person name="Shishido T.K."/>
            <person name="Delbaje E."/>
            <person name="Wahlsten M."/>
            <person name="Fewer D.P."/>
            <person name="Sivonen K."/>
            <person name="Pezzolesi L."/>
            <person name="Pistocchi R."/>
        </authorList>
    </citation>
    <scope>NUCLEOTIDE SEQUENCE [LARGE SCALE GENOMIC DNA]</scope>
    <source>
        <strain evidence="3">LRLZ20PSL1</strain>
    </source>
</reference>
<feature type="region of interest" description="Disordered" evidence="1">
    <location>
        <begin position="1"/>
        <end position="25"/>
    </location>
</feature>
<evidence type="ECO:0000313" key="3">
    <source>
        <dbReference type="Proteomes" id="UP001604335"/>
    </source>
</evidence>
<comment type="caution">
    <text evidence="2">The sequence shown here is derived from an EMBL/GenBank/DDBJ whole genome shotgun (WGS) entry which is preliminary data.</text>
</comment>
<gene>
    <name evidence="2" type="ORF">VPK24_00490</name>
</gene>
<dbReference type="RefSeq" id="WP_393009747.1">
    <property type="nucleotide sequence ID" value="NZ_JAZAQF010000001.1"/>
</dbReference>
<evidence type="ECO:0000256" key="1">
    <source>
        <dbReference type="SAM" id="MobiDB-lite"/>
    </source>
</evidence>
<organism evidence="2 3">
    <name type="scientific">Limnothrix redekei LRLZ20PSL1</name>
    <dbReference type="NCBI Taxonomy" id="3112953"/>
    <lineage>
        <taxon>Bacteria</taxon>
        <taxon>Bacillati</taxon>
        <taxon>Cyanobacteriota</taxon>
        <taxon>Cyanophyceae</taxon>
        <taxon>Pseudanabaenales</taxon>
        <taxon>Pseudanabaenaceae</taxon>
        <taxon>Limnothrix</taxon>
    </lineage>
</organism>
<name>A0ABW7C5E5_9CYAN</name>
<keyword evidence="3" id="KW-1185">Reference proteome</keyword>
<sequence>MSDRSASRHQSDSQGLGASPAPKGELPSRLTVPQIQDIIFQHLIRSVQNLSPEEVLDEFCCLFINCCDTTDSKPLNAVYQLVFLNNQEAFQTTLKRSCYILINNWASRRNEAFIYRLIAMFEHSHEHSDSASLSLNRVRQWVADFISSNDYDELKLFIARHELDHSQASDQSQSEMTATRTRLQSDQITATAITPDEQHWSSRYVGQLLVAQSVDPNNPLEQREAAAAYARQWRERFKFDLAMYMAKSQSSRSDRERLKNPTNLGDQVLKIVKSIVLRTGKYSYSSLSNLFLQQTEGLRYHGYKKSLLKYIILESTQDHMTKVVRQKLQDKLASLLAEHHDEVITEDLQAETCRHLIQFLTTEDLHNPSRLFLLILSNGSALTLTIFLLKLVLIAPSTRSHLDLCIARLVKYYEQFDEEKCRWAIYFFDIFNVTFAIYTENVQYNLVSIDGPEPLPLAPETTQKEDRVVLEGLYDNELRRSLRSAQLDRYRLFLQTSPHAQLPSTGDLLETDPVLADSLMTDGPDR</sequence>
<accession>A0ABW7C5E5</accession>
<proteinExistence type="predicted"/>
<feature type="compositionally biased region" description="Basic and acidic residues" evidence="1">
    <location>
        <begin position="1"/>
        <end position="11"/>
    </location>
</feature>
<dbReference type="EMBL" id="JAZAQF010000001">
    <property type="protein sequence ID" value="MFG3816098.1"/>
    <property type="molecule type" value="Genomic_DNA"/>
</dbReference>